<dbReference type="AlphaFoldDB" id="A0AAV4GAN6"/>
<reference evidence="2 3" key="1">
    <citation type="journal article" date="2021" name="Elife">
        <title>Chloroplast acquisition without the gene transfer in kleptoplastic sea slugs, Plakobranchus ocellatus.</title>
        <authorList>
            <person name="Maeda T."/>
            <person name="Takahashi S."/>
            <person name="Yoshida T."/>
            <person name="Shimamura S."/>
            <person name="Takaki Y."/>
            <person name="Nagai Y."/>
            <person name="Toyoda A."/>
            <person name="Suzuki Y."/>
            <person name="Arimoto A."/>
            <person name="Ishii H."/>
            <person name="Satoh N."/>
            <person name="Nishiyama T."/>
            <person name="Hasebe M."/>
            <person name="Maruyama T."/>
            <person name="Minagawa J."/>
            <person name="Obokata J."/>
            <person name="Shigenobu S."/>
        </authorList>
    </citation>
    <scope>NUCLEOTIDE SEQUENCE [LARGE SCALE GENOMIC DNA]</scope>
</reference>
<proteinExistence type="predicted"/>
<dbReference type="EMBL" id="BMAT01004903">
    <property type="protein sequence ID" value="GFR82633.1"/>
    <property type="molecule type" value="Genomic_DNA"/>
</dbReference>
<organism evidence="2 3">
    <name type="scientific">Elysia marginata</name>
    <dbReference type="NCBI Taxonomy" id="1093978"/>
    <lineage>
        <taxon>Eukaryota</taxon>
        <taxon>Metazoa</taxon>
        <taxon>Spiralia</taxon>
        <taxon>Lophotrochozoa</taxon>
        <taxon>Mollusca</taxon>
        <taxon>Gastropoda</taxon>
        <taxon>Heterobranchia</taxon>
        <taxon>Euthyneura</taxon>
        <taxon>Panpulmonata</taxon>
        <taxon>Sacoglossa</taxon>
        <taxon>Placobranchoidea</taxon>
        <taxon>Plakobranchidae</taxon>
        <taxon>Elysia</taxon>
    </lineage>
</organism>
<sequence>MAPKKFARDMAFEMQLPDYNEKLWKSLHSQWRNQNFCDLKVVTINGIVPMHACVWSAFSDKMAKMVKEDAEAKSQFRFSVSLAVTSEVVHEIATALYTEIFSPPERLLAQLYSTVKYLGFSNLLDIIKMYSQDYKLIDSVEELPS</sequence>
<dbReference type="Gene3D" id="3.30.710.10">
    <property type="entry name" value="Potassium Channel Kv1.1, Chain A"/>
    <property type="match status" value="1"/>
</dbReference>
<dbReference type="Proteomes" id="UP000762676">
    <property type="component" value="Unassembled WGS sequence"/>
</dbReference>
<dbReference type="SUPFAM" id="SSF54695">
    <property type="entry name" value="POZ domain"/>
    <property type="match status" value="1"/>
</dbReference>
<dbReference type="InterPro" id="IPR000210">
    <property type="entry name" value="BTB/POZ_dom"/>
</dbReference>
<gene>
    <name evidence="2" type="ORF">ElyMa_002367600</name>
</gene>
<evidence type="ECO:0000313" key="2">
    <source>
        <dbReference type="EMBL" id="GFR82633.1"/>
    </source>
</evidence>
<protein>
    <recommendedName>
        <fullName evidence="1">BTB domain-containing protein</fullName>
    </recommendedName>
</protein>
<keyword evidence="3" id="KW-1185">Reference proteome</keyword>
<evidence type="ECO:0000259" key="1">
    <source>
        <dbReference type="Pfam" id="PF00651"/>
    </source>
</evidence>
<name>A0AAV4GAN6_9GAST</name>
<comment type="caution">
    <text evidence="2">The sequence shown here is derived from an EMBL/GenBank/DDBJ whole genome shotgun (WGS) entry which is preliminary data.</text>
</comment>
<feature type="domain" description="BTB" evidence="1">
    <location>
        <begin position="28"/>
        <end position="131"/>
    </location>
</feature>
<dbReference type="InterPro" id="IPR011333">
    <property type="entry name" value="SKP1/BTB/POZ_sf"/>
</dbReference>
<accession>A0AAV4GAN6</accession>
<evidence type="ECO:0000313" key="3">
    <source>
        <dbReference type="Proteomes" id="UP000762676"/>
    </source>
</evidence>
<dbReference type="Pfam" id="PF00651">
    <property type="entry name" value="BTB"/>
    <property type="match status" value="1"/>
</dbReference>